<dbReference type="PANTHER" id="PTHR30160">
    <property type="entry name" value="TETRAACYLDISACCHARIDE 4'-KINASE-RELATED"/>
    <property type="match status" value="1"/>
</dbReference>
<dbReference type="RefSeq" id="WP_320314965.1">
    <property type="nucleotide sequence ID" value="NZ_JAVIIX010000001.1"/>
</dbReference>
<dbReference type="InterPro" id="IPR002201">
    <property type="entry name" value="Glyco_trans_9"/>
</dbReference>
<evidence type="ECO:0000256" key="5">
    <source>
        <dbReference type="ARBA" id="ARBA00047503"/>
    </source>
</evidence>
<dbReference type="CDD" id="cd03789">
    <property type="entry name" value="GT9_LPS_heptosyltransferase"/>
    <property type="match status" value="1"/>
</dbReference>
<keyword evidence="2" id="KW-0808">Transferase</keyword>
<evidence type="ECO:0000256" key="2">
    <source>
        <dbReference type="ARBA" id="ARBA00022679"/>
    </source>
</evidence>
<dbReference type="SUPFAM" id="SSF53756">
    <property type="entry name" value="UDP-Glycosyltransferase/glycogen phosphorylase"/>
    <property type="match status" value="1"/>
</dbReference>
<reference evidence="6 7" key="1">
    <citation type="submission" date="2023-08" db="EMBL/GenBank/DDBJ databases">
        <title>Implementing the SeqCode for naming new Mesorhizobium species isolated from Vachellia karroo root nodules.</title>
        <authorList>
            <person name="Van Lill M."/>
        </authorList>
    </citation>
    <scope>NUCLEOTIDE SEQUENCE [LARGE SCALE GENOMIC DNA]</scope>
    <source>
        <strain evidence="6 7">VK23A</strain>
    </source>
</reference>
<accession>A0ABU4XAV0</accession>
<evidence type="ECO:0000256" key="1">
    <source>
        <dbReference type="ARBA" id="ARBA00022676"/>
    </source>
</evidence>
<sequence length="354" mass="39195">MLAARGDCVGSKRYRALRPILVFCLPAIGDFIRCHSAVQIIAETFPGHPIDVITSPLAAPLARLMPLVRKAWTVEKHWNPGLRERARLARELRRENYQAAYLLTSSTKAAFVPWLAGIPERIGYPREFQFGIVNRLPAGWLKTFVAFGPRKTRLVEQVCAIALLGKQPAEEKQLPAPRLAVSAEDVESWRRRNGIDPARPVLSLYTSDFENMRSWPPERFVSIARHHIERGWSVWLVGGPRERKAAAQIRASLPEAIDFTSTPDIAEAMQQIAASTAFLGVDGGISHAAGALGVPSVLIFGSNRSYVHGPVNEQVTFIEPPISTPSWIVNTRGISEQSVLEALTTTVRKYPRSA</sequence>
<dbReference type="EC" id="2.4.99.24" evidence="4"/>
<dbReference type="Gene3D" id="3.40.50.2000">
    <property type="entry name" value="Glycogen Phosphorylase B"/>
    <property type="match status" value="2"/>
</dbReference>
<proteinExistence type="inferred from homology"/>
<comment type="similarity">
    <text evidence="3">Belongs to the glycosyltransferase 9 family.</text>
</comment>
<evidence type="ECO:0000256" key="4">
    <source>
        <dbReference type="ARBA" id="ARBA00044042"/>
    </source>
</evidence>
<protein>
    <recommendedName>
        <fullName evidence="4">lipopolysaccharide heptosyltransferase II</fullName>
        <ecNumber evidence="4">2.4.99.24</ecNumber>
    </recommendedName>
</protein>
<evidence type="ECO:0000313" key="7">
    <source>
        <dbReference type="Proteomes" id="UP001271780"/>
    </source>
</evidence>
<name>A0ABU4XAV0_9HYPH</name>
<dbReference type="InterPro" id="IPR011910">
    <property type="entry name" value="RfaF"/>
</dbReference>
<dbReference type="EMBL" id="JAVIIZ010000001">
    <property type="protein sequence ID" value="MDX8470679.1"/>
    <property type="molecule type" value="Genomic_DNA"/>
</dbReference>
<organism evidence="6 7">
    <name type="scientific">Mesorhizobium dulcispinae</name>
    <dbReference type="NCBI Taxonomy" id="3072316"/>
    <lineage>
        <taxon>Bacteria</taxon>
        <taxon>Pseudomonadati</taxon>
        <taxon>Pseudomonadota</taxon>
        <taxon>Alphaproteobacteria</taxon>
        <taxon>Hyphomicrobiales</taxon>
        <taxon>Phyllobacteriaceae</taxon>
        <taxon>Mesorhizobium</taxon>
    </lineage>
</organism>
<dbReference type="PANTHER" id="PTHR30160:SF7">
    <property type="entry name" value="ADP-HEPTOSE--LPS HEPTOSYLTRANSFERASE 2"/>
    <property type="match status" value="1"/>
</dbReference>
<keyword evidence="7" id="KW-1185">Reference proteome</keyword>
<keyword evidence="1" id="KW-0328">Glycosyltransferase</keyword>
<evidence type="ECO:0000313" key="6">
    <source>
        <dbReference type="EMBL" id="MDX8470679.1"/>
    </source>
</evidence>
<comment type="catalytic activity">
    <reaction evidence="5">
        <text>an L-alpha-D-Hep-(1-&gt;5)-[alpha-Kdo-(2-&gt;4)]-alpha-Kdo-(2-&gt;6)-lipid A + ADP-L-glycero-beta-D-manno-heptose = an L-alpha-D-Hep-(1-&gt;3)-L-alpha-D-Hep-(1-&gt;5)-[alpha-Kdo-(2-&gt;4)]-alpha-Kdo-(2-&gt;6)-lipid A + ADP + H(+)</text>
        <dbReference type="Rhea" id="RHEA:74071"/>
        <dbReference type="ChEBI" id="CHEBI:15378"/>
        <dbReference type="ChEBI" id="CHEBI:61506"/>
        <dbReference type="ChEBI" id="CHEBI:193068"/>
        <dbReference type="ChEBI" id="CHEBI:193069"/>
        <dbReference type="ChEBI" id="CHEBI:456216"/>
        <dbReference type="EC" id="2.4.99.24"/>
    </reaction>
</comment>
<dbReference type="Proteomes" id="UP001271780">
    <property type="component" value="Unassembled WGS sequence"/>
</dbReference>
<dbReference type="Pfam" id="PF01075">
    <property type="entry name" value="Glyco_transf_9"/>
    <property type="match status" value="1"/>
</dbReference>
<evidence type="ECO:0000256" key="3">
    <source>
        <dbReference type="ARBA" id="ARBA00043995"/>
    </source>
</evidence>
<gene>
    <name evidence="6" type="primary">waaF</name>
    <name evidence="6" type="ORF">RFM27_01130</name>
</gene>
<comment type="caution">
    <text evidence="6">The sequence shown here is derived from an EMBL/GenBank/DDBJ whole genome shotgun (WGS) entry which is preliminary data.</text>
</comment>
<dbReference type="NCBIfam" id="TIGR02195">
    <property type="entry name" value="heptsyl_trn_II"/>
    <property type="match status" value="1"/>
</dbReference>
<dbReference type="InterPro" id="IPR051199">
    <property type="entry name" value="LPS_LOS_Heptosyltrfase"/>
</dbReference>